<feature type="binding site" evidence="6">
    <location>
        <position position="110"/>
    </location>
    <ligand>
        <name>FMN</name>
        <dbReference type="ChEBI" id="CHEBI:58210"/>
    </ligand>
</feature>
<dbReference type="PROSITE" id="PS01064">
    <property type="entry name" value="PYRIDOX_OXIDASE"/>
    <property type="match status" value="1"/>
</dbReference>
<keyword evidence="3 6" id="KW-0288">FMN</keyword>
<feature type="domain" description="Pyridoxine 5'-phosphate oxidase dimerisation C-terminal" evidence="9">
    <location>
        <begin position="173"/>
        <end position="213"/>
    </location>
</feature>
<feature type="binding site" evidence="6">
    <location>
        <position position="87"/>
    </location>
    <ligand>
        <name>FMN</name>
        <dbReference type="ChEBI" id="CHEBI:58210"/>
    </ligand>
</feature>
<feature type="binding site" evidence="6">
    <location>
        <position position="88"/>
    </location>
    <ligand>
        <name>FMN</name>
        <dbReference type="ChEBI" id="CHEBI:58210"/>
    </ligand>
</feature>
<evidence type="ECO:0000313" key="11">
    <source>
        <dbReference type="Proteomes" id="UP000464954"/>
    </source>
</evidence>
<keyword evidence="11" id="KW-1185">Reference proteome</keyword>
<dbReference type="KEGG" id="taer:GT409_00425"/>
<evidence type="ECO:0000259" key="9">
    <source>
        <dbReference type="Pfam" id="PF10590"/>
    </source>
</evidence>
<sequence>MPQKNRVTLSPMDRPIHNETPFGPANAGIDPFALFEQWFKTAMETDPNNAAVMTLATAFNNRPSARMVLMKEHSPDGFVFYTNYESRKGSELAENPKSALVFWWPAQERQVRIEGHTTRISAEASDAYFATRPRDSQLSAWASAQSSEIDEPISLEAAKAKFKDDPIPRPCSWGGLQLVPERFEFWQGRTSRLHDRIAFIQKNGQWSPRRLAP</sequence>
<feature type="binding site" evidence="6">
    <location>
        <position position="196"/>
    </location>
    <ligand>
        <name>FMN</name>
        <dbReference type="ChEBI" id="CHEBI:58210"/>
    </ligand>
</feature>
<dbReference type="GO" id="GO:0004733">
    <property type="term" value="F:pyridoxamine phosphate oxidase activity"/>
    <property type="evidence" value="ECO:0007669"/>
    <property type="project" value="UniProtKB-UniRule"/>
</dbReference>
<dbReference type="SUPFAM" id="SSF50475">
    <property type="entry name" value="FMN-binding split barrel"/>
    <property type="match status" value="1"/>
</dbReference>
<dbReference type="InterPro" id="IPR019576">
    <property type="entry name" value="Pyridoxamine_oxidase_dimer_C"/>
</dbReference>
<evidence type="ECO:0000259" key="8">
    <source>
        <dbReference type="Pfam" id="PF01243"/>
    </source>
</evidence>
<organism evidence="10 11">
    <name type="scientific">Tichowtungia aerotolerans</name>
    <dbReference type="NCBI Taxonomy" id="2697043"/>
    <lineage>
        <taxon>Bacteria</taxon>
        <taxon>Pseudomonadati</taxon>
        <taxon>Kiritimatiellota</taxon>
        <taxon>Tichowtungiia</taxon>
        <taxon>Tichowtungiales</taxon>
        <taxon>Tichowtungiaceae</taxon>
        <taxon>Tichowtungia</taxon>
    </lineage>
</organism>
<dbReference type="PIRSF" id="PIRSF000190">
    <property type="entry name" value="Pyd_amn-ph_oxd"/>
    <property type="match status" value="1"/>
</dbReference>
<dbReference type="PANTHER" id="PTHR10851">
    <property type="entry name" value="PYRIDOXINE-5-PHOSPHATE OXIDASE"/>
    <property type="match status" value="1"/>
</dbReference>
<dbReference type="Proteomes" id="UP000464954">
    <property type="component" value="Chromosome"/>
</dbReference>
<dbReference type="InterPro" id="IPR011576">
    <property type="entry name" value="Pyridox_Oxase_N"/>
</dbReference>
<keyword evidence="2" id="KW-0285">Flavoprotein</keyword>
<evidence type="ECO:0000256" key="3">
    <source>
        <dbReference type="ARBA" id="ARBA00022643"/>
    </source>
</evidence>
<protein>
    <recommendedName>
        <fullName evidence="5">Pyridoxamine 5'-phosphate oxidase</fullName>
        <ecNumber evidence="5">1.4.3.5</ecNumber>
    </recommendedName>
</protein>
<dbReference type="Pfam" id="PF01243">
    <property type="entry name" value="PNPOx_N"/>
    <property type="match status" value="1"/>
</dbReference>
<dbReference type="AlphaFoldDB" id="A0A6P1M5T9"/>
<dbReference type="NCBIfam" id="NF004231">
    <property type="entry name" value="PRK05679.1"/>
    <property type="match status" value="1"/>
</dbReference>
<feature type="binding site" evidence="6">
    <location>
        <begin position="145"/>
        <end position="146"/>
    </location>
    <ligand>
        <name>FMN</name>
        <dbReference type="ChEBI" id="CHEBI:58210"/>
    </ligand>
</feature>
<evidence type="ECO:0000256" key="1">
    <source>
        <dbReference type="ARBA" id="ARBA00007301"/>
    </source>
</evidence>
<dbReference type="InterPro" id="IPR000659">
    <property type="entry name" value="Pyridox_Oxase"/>
</dbReference>
<dbReference type="PANTHER" id="PTHR10851:SF0">
    <property type="entry name" value="PYRIDOXINE-5'-PHOSPHATE OXIDASE"/>
    <property type="match status" value="1"/>
</dbReference>
<dbReference type="GO" id="GO:0010181">
    <property type="term" value="F:FMN binding"/>
    <property type="evidence" value="ECO:0007669"/>
    <property type="project" value="UniProtKB-UniRule"/>
</dbReference>
<accession>A0A6P1M5T9</accession>
<gene>
    <name evidence="10" type="primary">pdxH</name>
    <name evidence="10" type="ORF">GT409_00425</name>
</gene>
<dbReference type="InterPro" id="IPR012349">
    <property type="entry name" value="Split_barrel_FMN-bd"/>
</dbReference>
<dbReference type="Pfam" id="PF10590">
    <property type="entry name" value="PNP_phzG_C"/>
    <property type="match status" value="1"/>
</dbReference>
<evidence type="ECO:0000256" key="4">
    <source>
        <dbReference type="ARBA" id="ARBA00023002"/>
    </source>
</evidence>
<proteinExistence type="inferred from homology"/>
<dbReference type="EC" id="1.4.3.5" evidence="5"/>
<evidence type="ECO:0000256" key="2">
    <source>
        <dbReference type="ARBA" id="ARBA00022630"/>
    </source>
</evidence>
<comment type="cofactor">
    <cofactor evidence="6">
        <name>FMN</name>
        <dbReference type="ChEBI" id="CHEBI:58210"/>
    </cofactor>
    <text evidence="6">Binds 1 FMN per subunit.</text>
</comment>
<evidence type="ECO:0000256" key="6">
    <source>
        <dbReference type="PIRSR" id="PIRSR000190-2"/>
    </source>
</evidence>
<dbReference type="NCBIfam" id="TIGR00558">
    <property type="entry name" value="pdxH"/>
    <property type="match status" value="1"/>
</dbReference>
<feature type="binding site" evidence="6">
    <location>
        <begin position="81"/>
        <end position="82"/>
    </location>
    <ligand>
        <name>FMN</name>
        <dbReference type="ChEBI" id="CHEBI:58210"/>
    </ligand>
</feature>
<dbReference type="GO" id="GO:0008615">
    <property type="term" value="P:pyridoxine biosynthetic process"/>
    <property type="evidence" value="ECO:0007669"/>
    <property type="project" value="UniProtKB-UniRule"/>
</dbReference>
<feature type="domain" description="Pyridoxamine 5'-phosphate oxidase N-terminal" evidence="8">
    <location>
        <begin position="44"/>
        <end position="150"/>
    </location>
</feature>
<dbReference type="HAMAP" id="MF_01629">
    <property type="entry name" value="PdxH"/>
    <property type="match status" value="1"/>
</dbReference>
<reference evidence="10 11" key="1">
    <citation type="submission" date="2020-01" db="EMBL/GenBank/DDBJ databases">
        <title>Ponticoccus aerotolerans gen. nov., sp. nov., an anaerobic bacterium and proposal of Ponticoccusceae fam. nov., Ponticoccusles ord. nov. and Ponticoccuse classis nov. in the phylum Kiritimatiellaeota.</title>
        <authorList>
            <person name="Zhou L.Y."/>
            <person name="Du Z.J."/>
        </authorList>
    </citation>
    <scope>NUCLEOTIDE SEQUENCE [LARGE SCALE GENOMIC DNA]</scope>
    <source>
        <strain evidence="10 11">S-5007</strain>
    </source>
</reference>
<feature type="binding site" evidence="6">
    <location>
        <position position="186"/>
    </location>
    <ligand>
        <name>FMN</name>
        <dbReference type="ChEBI" id="CHEBI:58210"/>
    </ligand>
</feature>
<evidence type="ECO:0000256" key="5">
    <source>
        <dbReference type="NCBIfam" id="TIGR00558"/>
    </source>
</evidence>
<evidence type="ECO:0000313" key="10">
    <source>
        <dbReference type="EMBL" id="QHI67974.1"/>
    </source>
</evidence>
<feature type="binding site" evidence="6">
    <location>
        <begin position="66"/>
        <end position="71"/>
    </location>
    <ligand>
        <name>FMN</name>
        <dbReference type="ChEBI" id="CHEBI:58210"/>
    </ligand>
</feature>
<dbReference type="InterPro" id="IPR019740">
    <property type="entry name" value="Pyridox_Oxase_CS"/>
</dbReference>
<name>A0A6P1M5T9_9BACT</name>
<keyword evidence="4 10" id="KW-0560">Oxidoreductase</keyword>
<feature type="region of interest" description="Disordered" evidence="7">
    <location>
        <begin position="1"/>
        <end position="23"/>
    </location>
</feature>
<evidence type="ECO:0000256" key="7">
    <source>
        <dbReference type="SAM" id="MobiDB-lite"/>
    </source>
</evidence>
<dbReference type="EMBL" id="CP047593">
    <property type="protein sequence ID" value="QHI67974.1"/>
    <property type="molecule type" value="Genomic_DNA"/>
</dbReference>
<dbReference type="Gene3D" id="2.30.110.10">
    <property type="entry name" value="Electron Transport, Fmn-binding Protein, Chain A"/>
    <property type="match status" value="1"/>
</dbReference>
<comment type="similarity">
    <text evidence="1">Belongs to the pyridoxamine 5'-phosphate oxidase family.</text>
</comment>